<dbReference type="KEGG" id="marb:CJ263_12450"/>
<evidence type="ECO:0000313" key="2">
    <source>
        <dbReference type="Proteomes" id="UP000215244"/>
    </source>
</evidence>
<dbReference type="Proteomes" id="UP000215244">
    <property type="component" value="Chromosome"/>
</dbReference>
<proteinExistence type="predicted"/>
<dbReference type="EMBL" id="CP022957">
    <property type="protein sequence ID" value="ASV30961.1"/>
    <property type="molecule type" value="Genomic_DNA"/>
</dbReference>
<gene>
    <name evidence="1" type="ORF">CJ263_12450</name>
</gene>
<keyword evidence="2" id="KW-1185">Reference proteome</keyword>
<evidence type="ECO:0000313" key="1">
    <source>
        <dbReference type="EMBL" id="ASV30961.1"/>
    </source>
</evidence>
<dbReference type="AlphaFoldDB" id="A0A223V6D1"/>
<sequence>MGKIKKFNSDTFLRIFALLMSVSLCSWIAPLVFELEVNEIKVVYMIRTFTFVMITLMIIVPLILFSFEKPKKYK</sequence>
<protein>
    <submittedName>
        <fullName evidence="1">Uncharacterized protein</fullName>
    </submittedName>
</protein>
<reference evidence="1 2" key="1">
    <citation type="submission" date="2017-08" db="EMBL/GenBank/DDBJ databases">
        <title>The complete genome sequence of Maribacter sp. B1, isolated from deep-sea sediment.</title>
        <authorList>
            <person name="Wu Y.-H."/>
            <person name="Cheng H."/>
            <person name="Xu X.-W."/>
        </authorList>
    </citation>
    <scope>NUCLEOTIDE SEQUENCE [LARGE SCALE GENOMIC DNA]</scope>
    <source>
        <strain evidence="1 2">B1</strain>
    </source>
</reference>
<organism evidence="1 2">
    <name type="scientific">Maribacter cobaltidurans</name>
    <dbReference type="NCBI Taxonomy" id="1178778"/>
    <lineage>
        <taxon>Bacteria</taxon>
        <taxon>Pseudomonadati</taxon>
        <taxon>Bacteroidota</taxon>
        <taxon>Flavobacteriia</taxon>
        <taxon>Flavobacteriales</taxon>
        <taxon>Flavobacteriaceae</taxon>
        <taxon>Maribacter</taxon>
    </lineage>
</organism>
<accession>A0A223V6D1</accession>
<name>A0A223V6D1_9FLAO</name>